<gene>
    <name evidence="2" type="ORF">RclHR1_33870001</name>
</gene>
<dbReference type="Proteomes" id="UP000247702">
    <property type="component" value="Unassembled WGS sequence"/>
</dbReference>
<comment type="caution">
    <text evidence="2">The sequence shown here is derived from an EMBL/GenBank/DDBJ whole genome shotgun (WGS) entry which is preliminary data.</text>
</comment>
<evidence type="ECO:0000256" key="1">
    <source>
        <dbReference type="SAM" id="MobiDB-lite"/>
    </source>
</evidence>
<accession>A0A2Z6RR30</accession>
<feature type="compositionally biased region" description="Acidic residues" evidence="1">
    <location>
        <begin position="1"/>
        <end position="23"/>
    </location>
</feature>
<sequence>EVDNNEINDEEKEGEGNNDDNEVEEKRNNDEEERNNEEKLWIKMRYHPVMKHNISTKAYEDLINIIHNPQFEPSTHVIKNI</sequence>
<dbReference type="EMBL" id="BEXD01002654">
    <property type="protein sequence ID" value="GBB98981.1"/>
    <property type="molecule type" value="Genomic_DNA"/>
</dbReference>
<protein>
    <submittedName>
        <fullName evidence="2">Uncharacterized protein</fullName>
    </submittedName>
</protein>
<evidence type="ECO:0000313" key="2">
    <source>
        <dbReference type="EMBL" id="GBB98981.1"/>
    </source>
</evidence>
<feature type="region of interest" description="Disordered" evidence="1">
    <location>
        <begin position="1"/>
        <end position="39"/>
    </location>
</feature>
<evidence type="ECO:0000313" key="3">
    <source>
        <dbReference type="Proteomes" id="UP000247702"/>
    </source>
</evidence>
<keyword evidence="3" id="KW-1185">Reference proteome</keyword>
<proteinExistence type="predicted"/>
<reference evidence="2 3" key="1">
    <citation type="submission" date="2017-11" db="EMBL/GenBank/DDBJ databases">
        <title>The genome of Rhizophagus clarus HR1 reveals common genetic basis of auxotrophy among arbuscular mycorrhizal fungi.</title>
        <authorList>
            <person name="Kobayashi Y."/>
        </authorList>
    </citation>
    <scope>NUCLEOTIDE SEQUENCE [LARGE SCALE GENOMIC DNA]</scope>
    <source>
        <strain evidence="2 3">HR1</strain>
    </source>
</reference>
<dbReference type="AlphaFoldDB" id="A0A2Z6RR30"/>
<feature type="non-terminal residue" evidence="2">
    <location>
        <position position="1"/>
    </location>
</feature>
<organism evidence="2 3">
    <name type="scientific">Rhizophagus clarus</name>
    <dbReference type="NCBI Taxonomy" id="94130"/>
    <lineage>
        <taxon>Eukaryota</taxon>
        <taxon>Fungi</taxon>
        <taxon>Fungi incertae sedis</taxon>
        <taxon>Mucoromycota</taxon>
        <taxon>Glomeromycotina</taxon>
        <taxon>Glomeromycetes</taxon>
        <taxon>Glomerales</taxon>
        <taxon>Glomeraceae</taxon>
        <taxon>Rhizophagus</taxon>
    </lineage>
</organism>
<name>A0A2Z6RR30_9GLOM</name>
<dbReference type="STRING" id="94130.A0A2Z6RR30"/>